<proteinExistence type="predicted"/>
<gene>
    <name evidence="3" type="ORF">ACFFQA_02835</name>
</gene>
<accession>A0ABV5ZPQ5</accession>
<feature type="transmembrane region" description="Helical" evidence="2">
    <location>
        <begin position="6"/>
        <end position="25"/>
    </location>
</feature>
<protein>
    <recommendedName>
        <fullName evidence="5">DUF3040 domain-containing protein</fullName>
    </recommendedName>
</protein>
<dbReference type="EMBL" id="JBHLZU010000002">
    <property type="protein sequence ID" value="MFB9902867.1"/>
    <property type="molecule type" value="Genomic_DNA"/>
</dbReference>
<keyword evidence="4" id="KW-1185">Reference proteome</keyword>
<evidence type="ECO:0000256" key="2">
    <source>
        <dbReference type="SAM" id="Phobius"/>
    </source>
</evidence>
<organism evidence="3 4">
    <name type="scientific">Allokutzneria oryzae</name>
    <dbReference type="NCBI Taxonomy" id="1378989"/>
    <lineage>
        <taxon>Bacteria</taxon>
        <taxon>Bacillati</taxon>
        <taxon>Actinomycetota</taxon>
        <taxon>Actinomycetes</taxon>
        <taxon>Pseudonocardiales</taxon>
        <taxon>Pseudonocardiaceae</taxon>
        <taxon>Allokutzneria</taxon>
    </lineage>
</organism>
<evidence type="ECO:0000313" key="4">
    <source>
        <dbReference type="Proteomes" id="UP001589693"/>
    </source>
</evidence>
<reference evidence="3 4" key="1">
    <citation type="submission" date="2024-09" db="EMBL/GenBank/DDBJ databases">
        <authorList>
            <person name="Sun Q."/>
            <person name="Mori K."/>
        </authorList>
    </citation>
    <scope>NUCLEOTIDE SEQUENCE [LARGE SCALE GENOMIC DNA]</scope>
    <source>
        <strain evidence="3 4">TBRC 7907</strain>
    </source>
</reference>
<name>A0ABV5ZPQ5_9PSEU</name>
<evidence type="ECO:0008006" key="5">
    <source>
        <dbReference type="Google" id="ProtNLM"/>
    </source>
</evidence>
<keyword evidence="2" id="KW-0472">Membrane</keyword>
<evidence type="ECO:0000313" key="3">
    <source>
        <dbReference type="EMBL" id="MFB9902867.1"/>
    </source>
</evidence>
<feature type="transmembrane region" description="Helical" evidence="2">
    <location>
        <begin position="135"/>
        <end position="154"/>
    </location>
</feature>
<feature type="compositionally biased region" description="Basic residues" evidence="1">
    <location>
        <begin position="88"/>
        <end position="104"/>
    </location>
</feature>
<dbReference type="Proteomes" id="UP001589693">
    <property type="component" value="Unassembled WGS sequence"/>
</dbReference>
<feature type="transmembrane region" description="Helical" evidence="2">
    <location>
        <begin position="111"/>
        <end position="129"/>
    </location>
</feature>
<keyword evidence="2" id="KW-0812">Transmembrane</keyword>
<dbReference type="RefSeq" id="WP_377849972.1">
    <property type="nucleotide sequence ID" value="NZ_JBHLZU010000002.1"/>
</dbReference>
<feature type="region of interest" description="Disordered" evidence="1">
    <location>
        <begin position="69"/>
        <end position="104"/>
    </location>
</feature>
<sequence>MINSFLMIALSTVALASAAAVILRLRAPVLSEDELDRLLNELNRTEVPETVEERAAQQASLAQILADRPVSTSTPDMPPRSHPQSGHSRPRPTHARTHPQRHRSPALRARIALLAALLAHVAALAGLAYEYLGLVTAVVVVGLGLPAAIVLNLCRFKPVPRTPLGLRTQEKHCMERNRELPQ</sequence>
<evidence type="ECO:0000256" key="1">
    <source>
        <dbReference type="SAM" id="MobiDB-lite"/>
    </source>
</evidence>
<keyword evidence="2" id="KW-1133">Transmembrane helix</keyword>
<comment type="caution">
    <text evidence="3">The sequence shown here is derived from an EMBL/GenBank/DDBJ whole genome shotgun (WGS) entry which is preliminary data.</text>
</comment>